<gene>
    <name evidence="2" type="ORF">V7S43_016050</name>
</gene>
<proteinExistence type="predicted"/>
<name>A0ABD3F194_9STRA</name>
<sequence>MSSSVLYPPNLNNFSDDIIGQVILRSTPSSYTHSTLNIHKDEGVPTTVKEESQMQTTIRKKRQLQCLSLDNEYDLLAQARAGLSTRQSAKESEKESPLNLKEHQSTMESSNVTEGEPLAMARSQVQKGFLYAVLAPNVIGLSGFGVEKLLDDYRALAFCLPSMITRLVRLTTGPGGSIHATTKVEIVITENTLRLVFPHLILGGTVSPLASKLLGQRVVMRGSTHFEWDSGKGRVSLLQEKEDLLTPMLERLGGLEMVSSVFKNALITPECTPTRSNQ</sequence>
<reference evidence="2 3" key="1">
    <citation type="submission" date="2024-09" db="EMBL/GenBank/DDBJ databases">
        <title>Genome sequencing and assembly of Phytophthora oleae, isolate VK10A, causative agent of rot of olive drupes.</title>
        <authorList>
            <person name="Conti Taguali S."/>
            <person name="Riolo M."/>
            <person name="La Spada F."/>
            <person name="Cacciola S.O."/>
            <person name="Dionisio G."/>
        </authorList>
    </citation>
    <scope>NUCLEOTIDE SEQUENCE [LARGE SCALE GENOMIC DNA]</scope>
    <source>
        <strain evidence="2 3">VK10A</strain>
    </source>
</reference>
<keyword evidence="3" id="KW-1185">Reference proteome</keyword>
<feature type="compositionally biased region" description="Basic and acidic residues" evidence="1">
    <location>
        <begin position="88"/>
        <end position="105"/>
    </location>
</feature>
<dbReference type="EMBL" id="JBIMZQ010000050">
    <property type="protein sequence ID" value="KAL3658909.1"/>
    <property type="molecule type" value="Genomic_DNA"/>
</dbReference>
<dbReference type="AlphaFoldDB" id="A0ABD3F194"/>
<protein>
    <submittedName>
        <fullName evidence="2">Uncharacterized protein</fullName>
    </submittedName>
</protein>
<feature type="region of interest" description="Disordered" evidence="1">
    <location>
        <begin position="84"/>
        <end position="112"/>
    </location>
</feature>
<evidence type="ECO:0000313" key="2">
    <source>
        <dbReference type="EMBL" id="KAL3658909.1"/>
    </source>
</evidence>
<evidence type="ECO:0000313" key="3">
    <source>
        <dbReference type="Proteomes" id="UP001632037"/>
    </source>
</evidence>
<dbReference type="Proteomes" id="UP001632037">
    <property type="component" value="Unassembled WGS sequence"/>
</dbReference>
<accession>A0ABD3F194</accession>
<organism evidence="2 3">
    <name type="scientific">Phytophthora oleae</name>
    <dbReference type="NCBI Taxonomy" id="2107226"/>
    <lineage>
        <taxon>Eukaryota</taxon>
        <taxon>Sar</taxon>
        <taxon>Stramenopiles</taxon>
        <taxon>Oomycota</taxon>
        <taxon>Peronosporomycetes</taxon>
        <taxon>Peronosporales</taxon>
        <taxon>Peronosporaceae</taxon>
        <taxon>Phytophthora</taxon>
    </lineage>
</organism>
<comment type="caution">
    <text evidence="2">The sequence shown here is derived from an EMBL/GenBank/DDBJ whole genome shotgun (WGS) entry which is preliminary data.</text>
</comment>
<evidence type="ECO:0000256" key="1">
    <source>
        <dbReference type="SAM" id="MobiDB-lite"/>
    </source>
</evidence>